<dbReference type="AlphaFoldDB" id="A0A4Y2C0G7"/>
<gene>
    <name evidence="1" type="ORF">AVEN_84949_1</name>
</gene>
<evidence type="ECO:0000313" key="1">
    <source>
        <dbReference type="EMBL" id="GBL97247.1"/>
    </source>
</evidence>
<proteinExistence type="predicted"/>
<comment type="caution">
    <text evidence="1">The sequence shown here is derived from an EMBL/GenBank/DDBJ whole genome shotgun (WGS) entry which is preliminary data.</text>
</comment>
<name>A0A4Y2C0G7_ARAVE</name>
<protein>
    <submittedName>
        <fullName evidence="1">Uncharacterized protein</fullName>
    </submittedName>
</protein>
<dbReference type="Proteomes" id="UP000499080">
    <property type="component" value="Unassembled WGS sequence"/>
</dbReference>
<reference evidence="1 2" key="1">
    <citation type="journal article" date="2019" name="Sci. Rep.">
        <title>Orb-weaving spider Araneus ventricosus genome elucidates the spidroin gene catalogue.</title>
        <authorList>
            <person name="Kono N."/>
            <person name="Nakamura H."/>
            <person name="Ohtoshi R."/>
            <person name="Moran D.A.P."/>
            <person name="Shinohara A."/>
            <person name="Yoshida Y."/>
            <person name="Fujiwara M."/>
            <person name="Mori M."/>
            <person name="Tomita M."/>
            <person name="Arakawa K."/>
        </authorList>
    </citation>
    <scope>NUCLEOTIDE SEQUENCE [LARGE SCALE GENOMIC DNA]</scope>
</reference>
<accession>A0A4Y2C0G7</accession>
<sequence length="103" mass="12027">MQLAQINFMHEATNGNVSASRKMHRERFTNTTVRYSNVFSQSCAKRNPCVLVSMIWSGEDAAECLQWKNLHISRQSYYKHESRYCEPRPPDLTCMDLLLLRAN</sequence>
<dbReference type="EMBL" id="BGPR01000128">
    <property type="protein sequence ID" value="GBL97247.1"/>
    <property type="molecule type" value="Genomic_DNA"/>
</dbReference>
<evidence type="ECO:0000313" key="2">
    <source>
        <dbReference type="Proteomes" id="UP000499080"/>
    </source>
</evidence>
<keyword evidence="2" id="KW-1185">Reference proteome</keyword>
<organism evidence="1 2">
    <name type="scientific">Araneus ventricosus</name>
    <name type="common">Orbweaver spider</name>
    <name type="synonym">Epeira ventricosa</name>
    <dbReference type="NCBI Taxonomy" id="182803"/>
    <lineage>
        <taxon>Eukaryota</taxon>
        <taxon>Metazoa</taxon>
        <taxon>Ecdysozoa</taxon>
        <taxon>Arthropoda</taxon>
        <taxon>Chelicerata</taxon>
        <taxon>Arachnida</taxon>
        <taxon>Araneae</taxon>
        <taxon>Araneomorphae</taxon>
        <taxon>Entelegynae</taxon>
        <taxon>Araneoidea</taxon>
        <taxon>Araneidae</taxon>
        <taxon>Araneus</taxon>
    </lineage>
</organism>